<comment type="similarity">
    <text evidence="1 5">Belongs to the 5-formyltetrahydrofolate cyclo-ligase family.</text>
</comment>
<organism evidence="6 7">
    <name type="scientific">Telmatospirillum siberiense</name>
    <dbReference type="NCBI Taxonomy" id="382514"/>
    <lineage>
        <taxon>Bacteria</taxon>
        <taxon>Pseudomonadati</taxon>
        <taxon>Pseudomonadota</taxon>
        <taxon>Alphaproteobacteria</taxon>
        <taxon>Rhodospirillales</taxon>
        <taxon>Rhodospirillaceae</taxon>
        <taxon>Telmatospirillum</taxon>
    </lineage>
</organism>
<comment type="cofactor">
    <cofactor evidence="5">
        <name>Mg(2+)</name>
        <dbReference type="ChEBI" id="CHEBI:18420"/>
    </cofactor>
</comment>
<dbReference type="Pfam" id="PF01812">
    <property type="entry name" value="5-FTHF_cyc-lig"/>
    <property type="match status" value="1"/>
</dbReference>
<dbReference type="PANTHER" id="PTHR23407">
    <property type="entry name" value="ATPASE INHIBITOR/5-FORMYLTETRAHYDROFOLATE CYCLO-LIGASE"/>
    <property type="match status" value="1"/>
</dbReference>
<keyword evidence="3 4" id="KW-0067">ATP-binding</keyword>
<dbReference type="RefSeq" id="WP_101250134.1">
    <property type="nucleotide sequence ID" value="NZ_PIUM01000006.1"/>
</dbReference>
<accession>A0A2N3PXT2</accession>
<dbReference type="OrthoDB" id="9801938at2"/>
<keyword evidence="2 4" id="KW-0547">Nucleotide-binding</keyword>
<dbReference type="InterPro" id="IPR024185">
    <property type="entry name" value="FTHF_cligase-like_sf"/>
</dbReference>
<dbReference type="InterPro" id="IPR002698">
    <property type="entry name" value="FTHF_cligase"/>
</dbReference>
<sequence>MTLSPPSASGGKADLRRRAAAIRREAHDRLAATAGTGIAAVFLAGVPWNPECAVAGYWPMAGEADVRPLLEALAARGCRVGLPVVESKGRPLAFRLWQPGMALEAGPHGTAHPPTDVPVMEPDLLLVPMLAFDRRGRRLGYGGGYYDRTLALLRGKRTVTAVGIAYAAQEMPVLPDEPHDQRLDWVVTETAALEALS</sequence>
<dbReference type="GO" id="GO:0009396">
    <property type="term" value="P:folic acid-containing compound biosynthetic process"/>
    <property type="evidence" value="ECO:0007669"/>
    <property type="project" value="TreeGrafter"/>
</dbReference>
<dbReference type="SUPFAM" id="SSF100950">
    <property type="entry name" value="NagB/RpiA/CoA transferase-like"/>
    <property type="match status" value="1"/>
</dbReference>
<dbReference type="EMBL" id="PIUM01000006">
    <property type="protein sequence ID" value="PKU25207.1"/>
    <property type="molecule type" value="Genomic_DNA"/>
</dbReference>
<dbReference type="PANTHER" id="PTHR23407:SF1">
    <property type="entry name" value="5-FORMYLTETRAHYDROFOLATE CYCLO-LIGASE"/>
    <property type="match status" value="1"/>
</dbReference>
<evidence type="ECO:0000256" key="3">
    <source>
        <dbReference type="ARBA" id="ARBA00022840"/>
    </source>
</evidence>
<proteinExistence type="inferred from homology"/>
<protein>
    <recommendedName>
        <fullName evidence="5">5-formyltetrahydrofolate cyclo-ligase</fullName>
        <ecNumber evidence="5">6.3.3.2</ecNumber>
    </recommendedName>
</protein>
<feature type="binding site" evidence="4">
    <location>
        <begin position="12"/>
        <end position="16"/>
    </location>
    <ligand>
        <name>ATP</name>
        <dbReference type="ChEBI" id="CHEBI:30616"/>
    </ligand>
</feature>
<dbReference type="GO" id="GO:0035999">
    <property type="term" value="P:tetrahydrofolate interconversion"/>
    <property type="evidence" value="ECO:0007669"/>
    <property type="project" value="TreeGrafter"/>
</dbReference>
<evidence type="ECO:0000256" key="1">
    <source>
        <dbReference type="ARBA" id="ARBA00010638"/>
    </source>
</evidence>
<dbReference type="GO" id="GO:0005524">
    <property type="term" value="F:ATP binding"/>
    <property type="evidence" value="ECO:0007669"/>
    <property type="project" value="UniProtKB-KW"/>
</dbReference>
<evidence type="ECO:0000313" key="7">
    <source>
        <dbReference type="Proteomes" id="UP000233293"/>
    </source>
</evidence>
<feature type="binding site" evidence="4">
    <location>
        <begin position="138"/>
        <end position="146"/>
    </location>
    <ligand>
        <name>ATP</name>
        <dbReference type="ChEBI" id="CHEBI:30616"/>
    </ligand>
</feature>
<dbReference type="Gene3D" id="3.40.50.10420">
    <property type="entry name" value="NagB/RpiA/CoA transferase-like"/>
    <property type="match status" value="1"/>
</dbReference>
<dbReference type="AlphaFoldDB" id="A0A2N3PXT2"/>
<keyword evidence="7" id="KW-1185">Reference proteome</keyword>
<keyword evidence="6" id="KW-0436">Ligase</keyword>
<keyword evidence="5" id="KW-0460">Magnesium</keyword>
<evidence type="ECO:0000256" key="2">
    <source>
        <dbReference type="ARBA" id="ARBA00022741"/>
    </source>
</evidence>
<dbReference type="InterPro" id="IPR037171">
    <property type="entry name" value="NagB/RpiA_transferase-like"/>
</dbReference>
<dbReference type="Proteomes" id="UP000233293">
    <property type="component" value="Unassembled WGS sequence"/>
</dbReference>
<dbReference type="NCBIfam" id="TIGR02727">
    <property type="entry name" value="MTHFS_bact"/>
    <property type="match status" value="1"/>
</dbReference>
<reference evidence="7" key="1">
    <citation type="submission" date="2017-12" db="EMBL/GenBank/DDBJ databases">
        <title>Draft genome sequence of Telmatospirillum siberiense 26-4b1T, an acidotolerant peatland alphaproteobacterium potentially involved in sulfur cycling.</title>
        <authorList>
            <person name="Hausmann B."/>
            <person name="Pjevac P."/>
            <person name="Schreck K."/>
            <person name="Herbold C.W."/>
            <person name="Daims H."/>
            <person name="Wagner M."/>
            <person name="Pester M."/>
            <person name="Loy A."/>
        </authorList>
    </citation>
    <scope>NUCLEOTIDE SEQUENCE [LARGE SCALE GENOMIC DNA]</scope>
    <source>
        <strain evidence="7">26-4b1</strain>
    </source>
</reference>
<dbReference type="GO" id="GO:0046872">
    <property type="term" value="F:metal ion binding"/>
    <property type="evidence" value="ECO:0007669"/>
    <property type="project" value="UniProtKB-KW"/>
</dbReference>
<name>A0A2N3PXT2_9PROT</name>
<keyword evidence="5" id="KW-0479">Metal-binding</keyword>
<gene>
    <name evidence="6" type="ORF">CWS72_07660</name>
</gene>
<comment type="caution">
    <text evidence="6">The sequence shown here is derived from an EMBL/GenBank/DDBJ whole genome shotgun (WGS) entry which is preliminary data.</text>
</comment>
<dbReference type="GO" id="GO:0030272">
    <property type="term" value="F:5-formyltetrahydrofolate cyclo-ligase activity"/>
    <property type="evidence" value="ECO:0007669"/>
    <property type="project" value="UniProtKB-EC"/>
</dbReference>
<dbReference type="EC" id="6.3.3.2" evidence="5"/>
<comment type="catalytic activity">
    <reaction evidence="5">
        <text>(6S)-5-formyl-5,6,7,8-tetrahydrofolate + ATP = (6R)-5,10-methenyltetrahydrofolate + ADP + phosphate</text>
        <dbReference type="Rhea" id="RHEA:10488"/>
        <dbReference type="ChEBI" id="CHEBI:30616"/>
        <dbReference type="ChEBI" id="CHEBI:43474"/>
        <dbReference type="ChEBI" id="CHEBI:57455"/>
        <dbReference type="ChEBI" id="CHEBI:57457"/>
        <dbReference type="ChEBI" id="CHEBI:456216"/>
        <dbReference type="EC" id="6.3.3.2"/>
    </reaction>
</comment>
<evidence type="ECO:0000313" key="6">
    <source>
        <dbReference type="EMBL" id="PKU25207.1"/>
    </source>
</evidence>
<feature type="binding site" evidence="4">
    <location>
        <position position="63"/>
    </location>
    <ligand>
        <name>substrate</name>
    </ligand>
</feature>
<evidence type="ECO:0000256" key="4">
    <source>
        <dbReference type="PIRSR" id="PIRSR006806-1"/>
    </source>
</evidence>
<dbReference type="PIRSF" id="PIRSF006806">
    <property type="entry name" value="FTHF_cligase"/>
    <property type="match status" value="1"/>
</dbReference>
<evidence type="ECO:0000256" key="5">
    <source>
        <dbReference type="RuleBase" id="RU361279"/>
    </source>
</evidence>